<dbReference type="Gene3D" id="3.60.20.10">
    <property type="entry name" value="Glutamine Phosphoribosylpyrophosphate, subunit 1, domain 1"/>
    <property type="match status" value="1"/>
</dbReference>
<name>A0AAV1D156_OLDCO</name>
<dbReference type="AlphaFoldDB" id="A0AAV1D156"/>
<feature type="compositionally biased region" description="Basic and acidic residues" evidence="1">
    <location>
        <begin position="328"/>
        <end position="340"/>
    </location>
</feature>
<dbReference type="EMBL" id="OX459121">
    <property type="protein sequence ID" value="CAI9101273.1"/>
    <property type="molecule type" value="Genomic_DNA"/>
</dbReference>
<protein>
    <submittedName>
        <fullName evidence="2">OLC1v1038558C3</fullName>
    </submittedName>
</protein>
<dbReference type="GO" id="GO:0005839">
    <property type="term" value="C:proteasome core complex"/>
    <property type="evidence" value="ECO:0007669"/>
    <property type="project" value="InterPro"/>
</dbReference>
<evidence type="ECO:0000313" key="3">
    <source>
        <dbReference type="Proteomes" id="UP001161247"/>
    </source>
</evidence>
<sequence>MEISDEVFSEPEPKQLFDGPLISYVEPEDLFGPPFDPEDLFVYVPPDQMVKSGSFESRSSDTVKPNSKLLDSCYSALRCMENPKSRDYADPWDEDQAKHFGFDFQEAGQLGQEYNSVRGSSIRSLHGARVAFPNFAPLTWKDGLVAGGHRRPLSSSAVHKFIQFNAHLIGCVTGEGDDCAKLPMDSPQEVKSGTAADVVRILSSCNVKDLLIAGWDDTGPSLYRLDGEGKLIWGVILACGSCSEFGYGVVGAWSFPYMSIPAAAQLARVGIATALAKSKFYHEGNGSGSDESGDEANESGKVGVYVEVHCIGPDGYQKVDDTDEEVADGSREAETRAQKA</sequence>
<gene>
    <name evidence="2" type="ORF">OLC1_LOCUS10900</name>
</gene>
<accession>A0AAV1D156</accession>
<evidence type="ECO:0000256" key="1">
    <source>
        <dbReference type="SAM" id="MobiDB-lite"/>
    </source>
</evidence>
<proteinExistence type="predicted"/>
<dbReference type="Proteomes" id="UP001161247">
    <property type="component" value="Chromosome 4"/>
</dbReference>
<keyword evidence="3" id="KW-1185">Reference proteome</keyword>
<feature type="region of interest" description="Disordered" evidence="1">
    <location>
        <begin position="314"/>
        <end position="340"/>
    </location>
</feature>
<dbReference type="SUPFAM" id="SSF56235">
    <property type="entry name" value="N-terminal nucleophile aminohydrolases (Ntn hydrolases)"/>
    <property type="match status" value="1"/>
</dbReference>
<dbReference type="Pfam" id="PF00227">
    <property type="entry name" value="Proteasome"/>
    <property type="match status" value="1"/>
</dbReference>
<organism evidence="2 3">
    <name type="scientific">Oldenlandia corymbosa var. corymbosa</name>
    <dbReference type="NCBI Taxonomy" id="529605"/>
    <lineage>
        <taxon>Eukaryota</taxon>
        <taxon>Viridiplantae</taxon>
        <taxon>Streptophyta</taxon>
        <taxon>Embryophyta</taxon>
        <taxon>Tracheophyta</taxon>
        <taxon>Spermatophyta</taxon>
        <taxon>Magnoliopsida</taxon>
        <taxon>eudicotyledons</taxon>
        <taxon>Gunneridae</taxon>
        <taxon>Pentapetalae</taxon>
        <taxon>asterids</taxon>
        <taxon>lamiids</taxon>
        <taxon>Gentianales</taxon>
        <taxon>Rubiaceae</taxon>
        <taxon>Rubioideae</taxon>
        <taxon>Spermacoceae</taxon>
        <taxon>Hedyotis-Oldenlandia complex</taxon>
        <taxon>Oldenlandia</taxon>
    </lineage>
</organism>
<reference evidence="2" key="1">
    <citation type="submission" date="2023-03" db="EMBL/GenBank/DDBJ databases">
        <authorList>
            <person name="Julca I."/>
        </authorList>
    </citation>
    <scope>NUCLEOTIDE SEQUENCE</scope>
</reference>
<evidence type="ECO:0000313" key="2">
    <source>
        <dbReference type="EMBL" id="CAI9101273.1"/>
    </source>
</evidence>
<dbReference type="InterPro" id="IPR029055">
    <property type="entry name" value="Ntn_hydrolases_N"/>
</dbReference>
<dbReference type="GO" id="GO:0051603">
    <property type="term" value="P:proteolysis involved in protein catabolic process"/>
    <property type="evidence" value="ECO:0007669"/>
    <property type="project" value="InterPro"/>
</dbReference>
<dbReference type="InterPro" id="IPR001353">
    <property type="entry name" value="Proteasome_sua/b"/>
</dbReference>